<dbReference type="Proteomes" id="UP001207337">
    <property type="component" value="Unassembled WGS sequence"/>
</dbReference>
<evidence type="ECO:0008006" key="5">
    <source>
        <dbReference type="Google" id="ProtNLM"/>
    </source>
</evidence>
<sequence>MNIKKLLKIIGFIIGPLIPLAIVIYFLFPYINEEKYEQVAESNQNLGIAAENIDVAPVGADFETLKKQAAKFYEDNQEMKKVLDSLRTVNDSLENELVIKIEEIEKLTAAPAEGEGSEEAETLANASDENNEEFKENIKSFLSLDDENLAPIINEMSDEQLVRLYRGGSSLQRRKLLRSLESKRAAKLMTEVM</sequence>
<keyword evidence="2" id="KW-1133">Transmembrane helix</keyword>
<keyword evidence="2" id="KW-0812">Transmembrane</keyword>
<dbReference type="RefSeq" id="WP_265790437.1">
    <property type="nucleotide sequence ID" value="NZ_BAABRS010000003.1"/>
</dbReference>
<feature type="transmembrane region" description="Helical" evidence="2">
    <location>
        <begin position="6"/>
        <end position="28"/>
    </location>
</feature>
<organism evidence="3 4">
    <name type="scientific">Fodinibius salicampi</name>
    <dbReference type="NCBI Taxonomy" id="1920655"/>
    <lineage>
        <taxon>Bacteria</taxon>
        <taxon>Pseudomonadati</taxon>
        <taxon>Balneolota</taxon>
        <taxon>Balneolia</taxon>
        <taxon>Balneolales</taxon>
        <taxon>Balneolaceae</taxon>
        <taxon>Fodinibius</taxon>
    </lineage>
</organism>
<keyword evidence="4" id="KW-1185">Reference proteome</keyword>
<reference evidence="3 4" key="1">
    <citation type="submission" date="2021-11" db="EMBL/GenBank/DDBJ databases">
        <title>Aliifidinibius sp. nov., a new bacterium isolated from saline soil.</title>
        <authorList>
            <person name="Galisteo C."/>
            <person name="De La Haba R."/>
            <person name="Sanchez-Porro C."/>
            <person name="Ventosa A."/>
        </authorList>
    </citation>
    <scope>NUCLEOTIDE SEQUENCE [LARGE SCALE GENOMIC DNA]</scope>
    <source>
        <strain evidence="3 4">KACC 190600</strain>
    </source>
</reference>
<dbReference type="EMBL" id="JAJNDC010000003">
    <property type="protein sequence ID" value="MCW9713618.1"/>
    <property type="molecule type" value="Genomic_DNA"/>
</dbReference>
<protein>
    <recommendedName>
        <fullName evidence="5">MgtE intracellular N domain-containing protein</fullName>
    </recommendedName>
</protein>
<evidence type="ECO:0000256" key="2">
    <source>
        <dbReference type="SAM" id="Phobius"/>
    </source>
</evidence>
<comment type="caution">
    <text evidence="3">The sequence shown here is derived from an EMBL/GenBank/DDBJ whole genome shotgun (WGS) entry which is preliminary data.</text>
</comment>
<evidence type="ECO:0000313" key="3">
    <source>
        <dbReference type="EMBL" id="MCW9713618.1"/>
    </source>
</evidence>
<evidence type="ECO:0000313" key="4">
    <source>
        <dbReference type="Proteomes" id="UP001207337"/>
    </source>
</evidence>
<proteinExistence type="predicted"/>
<feature type="region of interest" description="Disordered" evidence="1">
    <location>
        <begin position="110"/>
        <end position="131"/>
    </location>
</feature>
<accession>A0ABT3Q0H0</accession>
<keyword evidence="2" id="KW-0472">Membrane</keyword>
<evidence type="ECO:0000256" key="1">
    <source>
        <dbReference type="SAM" id="MobiDB-lite"/>
    </source>
</evidence>
<gene>
    <name evidence="3" type="ORF">LQ318_11970</name>
</gene>
<name>A0ABT3Q0H0_9BACT</name>